<comment type="similarity">
    <text evidence="2">Belongs to the FLZ family.</text>
</comment>
<dbReference type="GeneID" id="120250163"/>
<evidence type="ECO:0000259" key="6">
    <source>
        <dbReference type="PROSITE" id="PS51795"/>
    </source>
</evidence>
<feature type="domain" description="FLZ-type" evidence="6">
    <location>
        <begin position="88"/>
        <end position="132"/>
    </location>
</feature>
<dbReference type="RefSeq" id="XP_039114883.1">
    <property type="nucleotide sequence ID" value="XM_039258949.1"/>
</dbReference>
<gene>
    <name evidence="8" type="primary">LOC120250163</name>
</gene>
<evidence type="ECO:0000256" key="2">
    <source>
        <dbReference type="ARBA" id="ARBA00009374"/>
    </source>
</evidence>
<reference evidence="8" key="1">
    <citation type="submission" date="2025-08" db="UniProtKB">
        <authorList>
            <consortium name="RefSeq"/>
        </authorList>
    </citation>
    <scope>IDENTIFICATION</scope>
</reference>
<evidence type="ECO:0000313" key="8">
    <source>
        <dbReference type="RefSeq" id="XP_039114883.1"/>
    </source>
</evidence>
<comment type="subcellular location">
    <subcellularLocation>
        <location evidence="1">Cytoplasm</location>
    </subcellularLocation>
</comment>
<keyword evidence="3" id="KW-0963">Cytoplasm</keyword>
<dbReference type="PROSITE" id="PS51795">
    <property type="entry name" value="ZF_FLZ"/>
    <property type="match status" value="1"/>
</dbReference>
<dbReference type="InterPro" id="IPR007650">
    <property type="entry name" value="Zf-FLZ_dom"/>
</dbReference>
<dbReference type="Proteomes" id="UP001515500">
    <property type="component" value="Chromosome 19"/>
</dbReference>
<evidence type="ECO:0000256" key="5">
    <source>
        <dbReference type="PROSITE-ProRule" id="PRU01131"/>
    </source>
</evidence>
<dbReference type="Pfam" id="PF04570">
    <property type="entry name" value="zf-FLZ"/>
    <property type="match status" value="1"/>
</dbReference>
<evidence type="ECO:0000256" key="4">
    <source>
        <dbReference type="ARBA" id="ARBA00022723"/>
    </source>
</evidence>
<organism evidence="7 8">
    <name type="scientific">Dioscorea cayennensis subsp. rotundata</name>
    <name type="common">White Guinea yam</name>
    <name type="synonym">Dioscorea rotundata</name>
    <dbReference type="NCBI Taxonomy" id="55577"/>
    <lineage>
        <taxon>Eukaryota</taxon>
        <taxon>Viridiplantae</taxon>
        <taxon>Streptophyta</taxon>
        <taxon>Embryophyta</taxon>
        <taxon>Tracheophyta</taxon>
        <taxon>Spermatophyta</taxon>
        <taxon>Magnoliopsida</taxon>
        <taxon>Liliopsida</taxon>
        <taxon>Dioscoreales</taxon>
        <taxon>Dioscoreaceae</taxon>
        <taxon>Dioscorea</taxon>
    </lineage>
</organism>
<accession>A0AB40AJ62</accession>
<evidence type="ECO:0000256" key="3">
    <source>
        <dbReference type="ARBA" id="ARBA00022490"/>
    </source>
</evidence>
<dbReference type="GO" id="GO:0046872">
    <property type="term" value="F:metal ion binding"/>
    <property type="evidence" value="ECO:0007669"/>
    <property type="project" value="UniProtKB-KW"/>
</dbReference>
<keyword evidence="4" id="KW-0479">Metal-binding</keyword>
<dbReference type="GO" id="GO:0005737">
    <property type="term" value="C:cytoplasm"/>
    <property type="evidence" value="ECO:0007669"/>
    <property type="project" value="UniProtKB-SubCell"/>
</dbReference>
<proteinExistence type="inferred from homology"/>
<evidence type="ECO:0000256" key="1">
    <source>
        <dbReference type="ARBA" id="ARBA00004496"/>
    </source>
</evidence>
<evidence type="ECO:0000313" key="7">
    <source>
        <dbReference type="Proteomes" id="UP001515500"/>
    </source>
</evidence>
<feature type="zinc finger region" description="FLZ-type" evidence="5">
    <location>
        <begin position="88"/>
        <end position="132"/>
    </location>
</feature>
<protein>
    <submittedName>
        <fullName evidence="8">FCS-Like Zinc finger 7-like</fullName>
    </submittedName>
</protein>
<sequence>MSFKSKMLLGKRQRRPEMPRTLSITEFIPEVGVLQTTCANLKDEKIVITDESEGAQDWLSSRHVTNLSTMRGRNRRNSADFVVVDTAPFLKNCGLCRRRLSPGKDIFMYRGEIAFCSLECREQQMKHDERKEKWSLASMKRNIINPSSLITGTFEPSS</sequence>
<dbReference type="AlphaFoldDB" id="A0AB40AJ62"/>
<name>A0AB40AJ62_DIOCR</name>
<keyword evidence="7" id="KW-1185">Reference proteome</keyword>
<dbReference type="PANTHER" id="PTHR33059">
    <property type="entry name" value="FCS-LIKE ZINC FINGER 5"/>
    <property type="match status" value="1"/>
</dbReference>
<dbReference type="PANTHER" id="PTHR33059:SF2">
    <property type="entry name" value="OS09G0367900 PROTEIN"/>
    <property type="match status" value="1"/>
</dbReference>